<protein>
    <submittedName>
        <fullName evidence="6">Mitochondrial import inner membrane translocase subunit tim23</fullName>
    </submittedName>
</protein>
<feature type="compositionally biased region" description="Low complexity" evidence="5">
    <location>
        <begin position="12"/>
        <end position="43"/>
    </location>
</feature>
<reference evidence="6 7" key="1">
    <citation type="submission" date="2024-02" db="EMBL/GenBank/DDBJ databases">
        <title>De novo assembly and annotation of 12 fungi associated with fruit tree decline syndrome in Ontario, Canada.</title>
        <authorList>
            <person name="Sulman M."/>
            <person name="Ellouze W."/>
            <person name="Ilyukhin E."/>
        </authorList>
    </citation>
    <scope>NUCLEOTIDE SEQUENCE [LARGE SCALE GENOMIC DNA]</scope>
    <source>
        <strain evidence="6 7">M11/M66-122</strain>
    </source>
</reference>
<dbReference type="GO" id="GO:0008320">
    <property type="term" value="F:protein transmembrane transporter activity"/>
    <property type="evidence" value="ECO:0007669"/>
    <property type="project" value="TreeGrafter"/>
</dbReference>
<feature type="region of interest" description="Disordered" evidence="5">
    <location>
        <begin position="1"/>
        <end position="49"/>
    </location>
</feature>
<feature type="region of interest" description="Disordered" evidence="5">
    <location>
        <begin position="551"/>
        <end position="572"/>
    </location>
</feature>
<proteinExistence type="predicted"/>
<keyword evidence="2" id="KW-0812">Transmembrane</keyword>
<dbReference type="AlphaFoldDB" id="A0AAN9YR89"/>
<evidence type="ECO:0000256" key="2">
    <source>
        <dbReference type="ARBA" id="ARBA00022692"/>
    </source>
</evidence>
<gene>
    <name evidence="6" type="primary">TIM23</name>
    <name evidence="6" type="ORF">SLS62_006448</name>
</gene>
<dbReference type="GO" id="GO:0005744">
    <property type="term" value="C:TIM23 mitochondrial import inner membrane translocase complex"/>
    <property type="evidence" value="ECO:0007669"/>
    <property type="project" value="TreeGrafter"/>
</dbReference>
<sequence length="572" mass="62234">MSFWEALTGRKSSSQQHQQQSSPPSDTSSEFSTPTSSHTFTPAPFDPSSAQGVDSFLNTSAFADPSQLHPLAGLNKESLEYLTLEDSALSDLPGSQSAIPSRGFSDDLCYGTGITYLTALSLGGAWGLQEGLRRSAGQPPKLRLNSTLNAITRRGPFLGNSAGVVAITYNCFNSAIGYFRGKHDAANTILAGVLSGMIFKSTRGVRQMMISGGVVGSIAGVWATNNDINYIAGMAPDASSAEKLKERLVQHCLAIWHSKAKPMTFDEYVGRQREWRFGDEDLYSREDGALVLDSTPVSETKPTSVNKPVADKTPPKYLFVPFDFSTPTDHQLLEEDLALKATISQTGFGAAQALLDEEIEKGGFLFFERDAVPLDQMKTSEKVDLGAIFANQPPSTSQVHLVAKYRLLGETPVKPPSPPPQKKMFMVSIIGGEKLDMKPFFAATNMDYIRFFRHLSDEGQYGGFPSEAKQRWAKEFLRDAIDCLEVDKWSFLIADASAGTPRLTAEKVWTSLASSEVLDDMFSAVGGEESKLAPVLMRTCHIEQARSISYSQNTQSAAEADNVPQQDAAQPS</sequence>
<comment type="subcellular location">
    <subcellularLocation>
        <location evidence="1">Membrane</location>
        <topology evidence="1">Multi-pass membrane protein</topology>
    </subcellularLocation>
</comment>
<organism evidence="6 7">
    <name type="scientific">Diatrype stigma</name>
    <dbReference type="NCBI Taxonomy" id="117547"/>
    <lineage>
        <taxon>Eukaryota</taxon>
        <taxon>Fungi</taxon>
        <taxon>Dikarya</taxon>
        <taxon>Ascomycota</taxon>
        <taxon>Pezizomycotina</taxon>
        <taxon>Sordariomycetes</taxon>
        <taxon>Xylariomycetidae</taxon>
        <taxon>Xylariales</taxon>
        <taxon>Diatrypaceae</taxon>
        <taxon>Diatrype</taxon>
    </lineage>
</organism>
<dbReference type="PANTHER" id="PTHR15371">
    <property type="entry name" value="TIM23"/>
    <property type="match status" value="1"/>
</dbReference>
<comment type="caution">
    <text evidence="6">The sequence shown here is derived from an EMBL/GenBank/DDBJ whole genome shotgun (WGS) entry which is preliminary data.</text>
</comment>
<name>A0AAN9YR89_9PEZI</name>
<evidence type="ECO:0000313" key="6">
    <source>
        <dbReference type="EMBL" id="KAK7751622.1"/>
    </source>
</evidence>
<keyword evidence="3" id="KW-1133">Transmembrane helix</keyword>
<keyword evidence="7" id="KW-1185">Reference proteome</keyword>
<dbReference type="GO" id="GO:0030150">
    <property type="term" value="P:protein import into mitochondrial matrix"/>
    <property type="evidence" value="ECO:0007669"/>
    <property type="project" value="TreeGrafter"/>
</dbReference>
<evidence type="ECO:0000256" key="4">
    <source>
        <dbReference type="ARBA" id="ARBA00023136"/>
    </source>
</evidence>
<dbReference type="Pfam" id="PF02466">
    <property type="entry name" value="Tim17"/>
    <property type="match status" value="1"/>
</dbReference>
<dbReference type="InterPro" id="IPR045238">
    <property type="entry name" value="Tim23-like"/>
</dbReference>
<evidence type="ECO:0000256" key="5">
    <source>
        <dbReference type="SAM" id="MobiDB-lite"/>
    </source>
</evidence>
<evidence type="ECO:0000313" key="7">
    <source>
        <dbReference type="Proteomes" id="UP001320420"/>
    </source>
</evidence>
<keyword evidence="4" id="KW-0472">Membrane</keyword>
<dbReference type="EMBL" id="JAKJXP020000047">
    <property type="protein sequence ID" value="KAK7751622.1"/>
    <property type="molecule type" value="Genomic_DNA"/>
</dbReference>
<accession>A0AAN9YR89</accession>
<dbReference type="Proteomes" id="UP001320420">
    <property type="component" value="Unassembled WGS sequence"/>
</dbReference>
<evidence type="ECO:0000256" key="1">
    <source>
        <dbReference type="ARBA" id="ARBA00004141"/>
    </source>
</evidence>
<dbReference type="PANTHER" id="PTHR15371:SF0">
    <property type="entry name" value="SD19278P"/>
    <property type="match status" value="1"/>
</dbReference>
<evidence type="ECO:0000256" key="3">
    <source>
        <dbReference type="ARBA" id="ARBA00022989"/>
    </source>
</evidence>